<reference evidence="2 3" key="1">
    <citation type="submission" date="2017-11" db="EMBL/GenBank/DDBJ databases">
        <title>Infants hospitalized years apart are colonized by the same room-sourced microbial strains.</title>
        <authorList>
            <person name="Brooks B."/>
            <person name="Olm M.R."/>
            <person name="Firek B.A."/>
            <person name="Baker R."/>
            <person name="Thomas B.C."/>
            <person name="Morowitz M.J."/>
            <person name="Banfield J.F."/>
        </authorList>
    </citation>
    <scope>NUCLEOTIDE SEQUENCE [LARGE SCALE GENOMIC DNA]</scope>
    <source>
        <strain evidence="2">S2_012_000_R3_87</strain>
    </source>
</reference>
<evidence type="ECO:0008006" key="4">
    <source>
        <dbReference type="Google" id="ProtNLM"/>
    </source>
</evidence>
<evidence type="ECO:0000313" key="3">
    <source>
        <dbReference type="Proteomes" id="UP000249451"/>
    </source>
</evidence>
<proteinExistence type="predicted"/>
<accession>A0A2W5BD34</accession>
<protein>
    <recommendedName>
        <fullName evidence="4">DUF732 domain-containing protein</fullName>
    </recommendedName>
</protein>
<sequence length="147" mass="15429">MTESPTSSPERPISTTANYTRVIAMVSGVVIAFALVFGGGWLIKSTTSAPSSWPGSVSPENVSAWLENTTPSISISPEDVDTLTAVACEHYASDDREDNSVADAVGEAIAADSLSVESDAAESERNVILAATAVSYRCPQYLAQEIK</sequence>
<keyword evidence="1" id="KW-0472">Membrane</keyword>
<dbReference type="AlphaFoldDB" id="A0A2W5BD34"/>
<keyword evidence="1" id="KW-1133">Transmembrane helix</keyword>
<dbReference type="Proteomes" id="UP000249451">
    <property type="component" value="Unassembled WGS sequence"/>
</dbReference>
<keyword evidence="1" id="KW-0812">Transmembrane</keyword>
<evidence type="ECO:0000313" key="2">
    <source>
        <dbReference type="EMBL" id="PZP03773.1"/>
    </source>
</evidence>
<dbReference type="EMBL" id="QFNY01000004">
    <property type="protein sequence ID" value="PZP03773.1"/>
    <property type="molecule type" value="Genomic_DNA"/>
</dbReference>
<evidence type="ECO:0000256" key="1">
    <source>
        <dbReference type="SAM" id="Phobius"/>
    </source>
</evidence>
<name>A0A2W5BD34_9CORY</name>
<comment type="caution">
    <text evidence="2">The sequence shown here is derived from an EMBL/GenBank/DDBJ whole genome shotgun (WGS) entry which is preliminary data.</text>
</comment>
<organism evidence="2 3">
    <name type="scientific">Corynebacterium urealyticum</name>
    <dbReference type="NCBI Taxonomy" id="43771"/>
    <lineage>
        <taxon>Bacteria</taxon>
        <taxon>Bacillati</taxon>
        <taxon>Actinomycetota</taxon>
        <taxon>Actinomycetes</taxon>
        <taxon>Mycobacteriales</taxon>
        <taxon>Corynebacteriaceae</taxon>
        <taxon>Corynebacterium</taxon>
    </lineage>
</organism>
<feature type="transmembrane region" description="Helical" evidence="1">
    <location>
        <begin position="22"/>
        <end position="43"/>
    </location>
</feature>
<gene>
    <name evidence="2" type="ORF">DI609_00340</name>
</gene>